<dbReference type="RefSeq" id="WP_283768575.1">
    <property type="nucleotide sequence ID" value="NZ_JAQOSO010000101.1"/>
</dbReference>
<evidence type="ECO:0000313" key="2">
    <source>
        <dbReference type="EMBL" id="MDJ1176288.1"/>
    </source>
</evidence>
<dbReference type="SUPFAM" id="SSF55931">
    <property type="entry name" value="Glutamine synthetase/guanido kinase"/>
    <property type="match status" value="1"/>
</dbReference>
<dbReference type="Gene3D" id="3.30.590.20">
    <property type="match status" value="1"/>
</dbReference>
<protein>
    <submittedName>
        <fullName evidence="2">Glutamate-cysteine ligase family protein</fullName>
    </submittedName>
</protein>
<sequence>MNVLNRRLGLEQEFFLVNEEGVLSNQADELLETCAEIALRNGSTPEAFAPEWVKTMIEIKTIPCHHLPELIQEYLKTLNIALKAAKKLHLRLYPLSTYPLHATSLRRDELKYNFQVRTIGSERFEHAAQCTGTHLHLELPPGTVDRRVGCSYNSSPEARAELVNIYNLLTALDPAIISLSRACPFYGGRVSGVAMRTIHYRGSKYYGWEGVYTHLETVGGLTPYVESIEDLVEQQFNRYYCWLKAMEKAGISKAMFAQTGGELLTTGWNPVRMNRLGTVELRGIDSNYPEVILELITLVVHAAKRVQNEGITVRPQSGLEQFELKDSELFVPDFESLNGKLFYQAVTEGIKSSAIKNYLDSILAFAVPSRELSEFKISLGEYQTTEQKLLQNFAPTTAELSRSEALEIVRYCCDQLEAQVARLLS</sequence>
<dbReference type="InterPro" id="IPR050141">
    <property type="entry name" value="GCL_type2/YbdK_subfam"/>
</dbReference>
<organism evidence="2 3">
    <name type="scientific">Roseofilum capinflatum BLCC-M114</name>
    <dbReference type="NCBI Taxonomy" id="3022440"/>
    <lineage>
        <taxon>Bacteria</taxon>
        <taxon>Bacillati</taxon>
        <taxon>Cyanobacteriota</taxon>
        <taxon>Cyanophyceae</taxon>
        <taxon>Desertifilales</taxon>
        <taxon>Desertifilaceae</taxon>
        <taxon>Roseofilum</taxon>
        <taxon>Roseofilum capinflatum</taxon>
    </lineage>
</organism>
<comment type="caution">
    <text evidence="2">The sequence shown here is derived from an EMBL/GenBank/DDBJ whole genome shotgun (WGS) entry which is preliminary data.</text>
</comment>
<comment type="catalytic activity">
    <reaction evidence="1">
        <text>L-cysteine + L-glutamate + ATP = gamma-L-glutamyl-L-cysteine + ADP + phosphate + H(+)</text>
        <dbReference type="Rhea" id="RHEA:13285"/>
        <dbReference type="ChEBI" id="CHEBI:15378"/>
        <dbReference type="ChEBI" id="CHEBI:29985"/>
        <dbReference type="ChEBI" id="CHEBI:30616"/>
        <dbReference type="ChEBI" id="CHEBI:35235"/>
        <dbReference type="ChEBI" id="CHEBI:43474"/>
        <dbReference type="ChEBI" id="CHEBI:58173"/>
        <dbReference type="ChEBI" id="CHEBI:456216"/>
        <dbReference type="EC" id="6.3.2.2"/>
    </reaction>
</comment>
<proteinExistence type="predicted"/>
<name>A0ABT7BDC0_9CYAN</name>
<dbReference type="InterPro" id="IPR014746">
    <property type="entry name" value="Gln_synth/guanido_kin_cat_dom"/>
</dbReference>
<dbReference type="GO" id="GO:0016874">
    <property type="term" value="F:ligase activity"/>
    <property type="evidence" value="ECO:0007669"/>
    <property type="project" value="UniProtKB-KW"/>
</dbReference>
<dbReference type="PANTHER" id="PTHR36510:SF3">
    <property type="entry name" value="CONSERVED PROTEIN"/>
    <property type="match status" value="1"/>
</dbReference>
<dbReference type="Pfam" id="PF04107">
    <property type="entry name" value="GCS2"/>
    <property type="match status" value="1"/>
</dbReference>
<dbReference type="PANTHER" id="PTHR36510">
    <property type="entry name" value="GLUTAMATE--CYSTEINE LIGASE 2-RELATED"/>
    <property type="match status" value="1"/>
</dbReference>
<evidence type="ECO:0000313" key="3">
    <source>
        <dbReference type="Proteomes" id="UP001235849"/>
    </source>
</evidence>
<dbReference type="Proteomes" id="UP001235849">
    <property type="component" value="Unassembled WGS sequence"/>
</dbReference>
<dbReference type="EMBL" id="JAQOSO010000101">
    <property type="protein sequence ID" value="MDJ1176288.1"/>
    <property type="molecule type" value="Genomic_DNA"/>
</dbReference>
<reference evidence="2 3" key="1">
    <citation type="submission" date="2023-01" db="EMBL/GenBank/DDBJ databases">
        <title>Novel diversity within Roseofilum (Cyanobacteria; Desertifilaceae) from marine benthic mats with descriptions of four novel species.</title>
        <authorList>
            <person name="Wang Y."/>
            <person name="Berthold D.E."/>
            <person name="Hu J."/>
            <person name="Lefler F.W."/>
            <person name="Laughinghouse H.D. IV."/>
        </authorList>
    </citation>
    <scope>NUCLEOTIDE SEQUENCE [LARGE SCALE GENOMIC DNA]</scope>
    <source>
        <strain evidence="2 3">BLCC-M114</strain>
    </source>
</reference>
<gene>
    <name evidence="2" type="ORF">PMG25_19575</name>
</gene>
<accession>A0ABT7BDC0</accession>
<keyword evidence="2" id="KW-0436">Ligase</keyword>
<dbReference type="InterPro" id="IPR006336">
    <property type="entry name" value="GCS2"/>
</dbReference>
<keyword evidence="3" id="KW-1185">Reference proteome</keyword>
<evidence type="ECO:0000256" key="1">
    <source>
        <dbReference type="ARBA" id="ARBA00048819"/>
    </source>
</evidence>